<protein>
    <recommendedName>
        <fullName evidence="2">BRCT domain-containing protein</fullName>
    </recommendedName>
</protein>
<feature type="compositionally biased region" description="Basic and acidic residues" evidence="1">
    <location>
        <begin position="101"/>
        <end position="116"/>
    </location>
</feature>
<evidence type="ECO:0000259" key="2">
    <source>
        <dbReference type="PROSITE" id="PS50172"/>
    </source>
</evidence>
<feature type="domain" description="BRCT" evidence="2">
    <location>
        <begin position="304"/>
        <end position="392"/>
    </location>
</feature>
<dbReference type="SUPFAM" id="SSF52113">
    <property type="entry name" value="BRCT domain"/>
    <property type="match status" value="1"/>
</dbReference>
<dbReference type="InterPro" id="IPR036420">
    <property type="entry name" value="BRCT_dom_sf"/>
</dbReference>
<dbReference type="OrthoDB" id="427711at2759"/>
<gene>
    <name evidence="3" type="ORF">PECM_006300</name>
</gene>
<organism evidence="3 4">
    <name type="scientific">Penicillium ucsense</name>
    <dbReference type="NCBI Taxonomy" id="2839758"/>
    <lineage>
        <taxon>Eukaryota</taxon>
        <taxon>Fungi</taxon>
        <taxon>Dikarya</taxon>
        <taxon>Ascomycota</taxon>
        <taxon>Pezizomycotina</taxon>
        <taxon>Eurotiomycetes</taxon>
        <taxon>Eurotiomycetidae</taxon>
        <taxon>Eurotiales</taxon>
        <taxon>Aspergillaceae</taxon>
        <taxon>Penicillium</taxon>
    </lineage>
</organism>
<feature type="region of interest" description="Disordered" evidence="1">
    <location>
        <begin position="96"/>
        <end position="130"/>
    </location>
</feature>
<dbReference type="AlphaFoldDB" id="A0A8J8WN80"/>
<dbReference type="EMBL" id="WIWV01000005">
    <property type="protein sequence ID" value="KAF7719451.1"/>
    <property type="molecule type" value="Genomic_DNA"/>
</dbReference>
<feature type="compositionally biased region" description="Pro residues" evidence="1">
    <location>
        <begin position="11"/>
        <end position="24"/>
    </location>
</feature>
<feature type="compositionally biased region" description="Basic and acidic residues" evidence="1">
    <location>
        <begin position="168"/>
        <end position="215"/>
    </location>
</feature>
<evidence type="ECO:0000313" key="3">
    <source>
        <dbReference type="EMBL" id="KAF7719451.1"/>
    </source>
</evidence>
<feature type="region of interest" description="Disordered" evidence="1">
    <location>
        <begin position="1"/>
        <end position="58"/>
    </location>
</feature>
<evidence type="ECO:0000256" key="1">
    <source>
        <dbReference type="SAM" id="MobiDB-lite"/>
    </source>
</evidence>
<feature type="compositionally biased region" description="Low complexity" evidence="1">
    <location>
        <begin position="281"/>
        <end position="295"/>
    </location>
</feature>
<dbReference type="Gene3D" id="3.40.50.10190">
    <property type="entry name" value="BRCT domain"/>
    <property type="match status" value="1"/>
</dbReference>
<feature type="compositionally biased region" description="Low complexity" evidence="1">
    <location>
        <begin position="231"/>
        <end position="260"/>
    </location>
</feature>
<dbReference type="Proteomes" id="UP000631181">
    <property type="component" value="Unassembled WGS sequence"/>
</dbReference>
<feature type="region of interest" description="Disordered" evidence="1">
    <location>
        <begin position="158"/>
        <end position="295"/>
    </location>
</feature>
<comment type="caution">
    <text evidence="3">The sequence shown here is derived from an EMBL/GenBank/DDBJ whole genome shotgun (WGS) entry which is preliminary data.</text>
</comment>
<dbReference type="PROSITE" id="PS50172">
    <property type="entry name" value="BRCT"/>
    <property type="match status" value="1"/>
</dbReference>
<dbReference type="InterPro" id="IPR001357">
    <property type="entry name" value="BRCT_dom"/>
</dbReference>
<reference evidence="3" key="1">
    <citation type="journal article" date="2020" name="Front. Microbiol.">
        <title>Gene regulatory networks of Penicillium echinulatum 2HH and Penicillium oxalicum 114-2 inferred by a computational biology approach.</title>
        <authorList>
            <person name="Lenz A.R."/>
            <person name="Galan-Vasquez E."/>
            <person name="Balbinot E."/>
            <person name="De Abreu F.P."/>
            <person name="De Oliveira N.S."/>
            <person name="Da Rosa L.O."/>
            <person name="De Avila E Silva S."/>
            <person name="Camassola M."/>
            <person name="Dillon A.J.P."/>
            <person name="Perez-Rueda E."/>
        </authorList>
    </citation>
    <scope>NUCLEOTIDE SEQUENCE</scope>
    <source>
        <strain evidence="3">S1M29</strain>
    </source>
</reference>
<accession>A0A8J8WN80</accession>
<name>A0A8J8WN80_9EURO</name>
<keyword evidence="4" id="KW-1185">Reference proteome</keyword>
<feature type="compositionally biased region" description="Basic residues" evidence="1">
    <location>
        <begin position="25"/>
        <end position="35"/>
    </location>
</feature>
<evidence type="ECO:0000313" key="4">
    <source>
        <dbReference type="Proteomes" id="UP000631181"/>
    </source>
</evidence>
<sequence length="392" mass="43103">MSNPPTAQRVPPRPHQSPTEPQPPRQKRSLSPRNHRIFDPWNSASSGHQRADSGYLGTTRWRDTRIAKLKQQFRGEDCSRDQLGVLGDDDFRLDAFGGDSYDDREGVSGLESRSRENGVLSLATPGGKGKWEWMSDEEAKRMELRVRDIRCFIGVGKRKPSDALQGKVPDEKKRRFDEGDIERSDLRPVEEMATTIEKERPKKEPEEDTNKDMKKPKSKKPRMFDEVDSMSADSSATRISDSTSSSNSNSATPIPATNPTTPNPPPETQPDPEFRSMSNLPTTSSKPPASASASIPIHNAIDSRLTKIFTGTTIYINGSTLPQISDHKLKSLLAENGATVAIAMARRSVSHVIIGQPGTTGHGCGGGLAARKLQGEIERGGWKGVRIVGVDW</sequence>
<proteinExistence type="predicted"/>